<evidence type="ECO:0000256" key="1">
    <source>
        <dbReference type="SAM" id="MobiDB-lite"/>
    </source>
</evidence>
<organism evidence="3 4">
    <name type="scientific">Taxus chinensis</name>
    <name type="common">Chinese yew</name>
    <name type="synonym">Taxus wallichiana var. chinensis</name>
    <dbReference type="NCBI Taxonomy" id="29808"/>
    <lineage>
        <taxon>Eukaryota</taxon>
        <taxon>Viridiplantae</taxon>
        <taxon>Streptophyta</taxon>
        <taxon>Embryophyta</taxon>
        <taxon>Tracheophyta</taxon>
        <taxon>Spermatophyta</taxon>
        <taxon>Pinopsida</taxon>
        <taxon>Pinidae</taxon>
        <taxon>Conifers II</taxon>
        <taxon>Cupressales</taxon>
        <taxon>Taxaceae</taxon>
        <taxon>Taxus</taxon>
    </lineage>
</organism>
<dbReference type="GO" id="GO:0003676">
    <property type="term" value="F:nucleic acid binding"/>
    <property type="evidence" value="ECO:0007669"/>
    <property type="project" value="InterPro"/>
</dbReference>
<evidence type="ECO:0000313" key="4">
    <source>
        <dbReference type="Proteomes" id="UP000824469"/>
    </source>
</evidence>
<keyword evidence="4" id="KW-1185">Reference proteome</keyword>
<accession>A0AA38LAP6</accession>
<dbReference type="Pfam" id="PF01585">
    <property type="entry name" value="G-patch"/>
    <property type="match status" value="1"/>
</dbReference>
<reference evidence="3 4" key="1">
    <citation type="journal article" date="2021" name="Nat. Plants">
        <title>The Taxus genome provides insights into paclitaxel biosynthesis.</title>
        <authorList>
            <person name="Xiong X."/>
            <person name="Gou J."/>
            <person name="Liao Q."/>
            <person name="Li Y."/>
            <person name="Zhou Q."/>
            <person name="Bi G."/>
            <person name="Li C."/>
            <person name="Du R."/>
            <person name="Wang X."/>
            <person name="Sun T."/>
            <person name="Guo L."/>
            <person name="Liang H."/>
            <person name="Lu P."/>
            <person name="Wu Y."/>
            <person name="Zhang Z."/>
            <person name="Ro D.K."/>
            <person name="Shang Y."/>
            <person name="Huang S."/>
            <person name="Yan J."/>
        </authorList>
    </citation>
    <scope>NUCLEOTIDE SEQUENCE [LARGE SCALE GENOMIC DNA]</scope>
    <source>
        <strain evidence="3">Ta-2019</strain>
    </source>
</reference>
<dbReference type="SMART" id="SM00443">
    <property type="entry name" value="G_patch"/>
    <property type="match status" value="1"/>
</dbReference>
<dbReference type="PROSITE" id="PS50174">
    <property type="entry name" value="G_PATCH"/>
    <property type="match status" value="1"/>
</dbReference>
<dbReference type="PANTHER" id="PTHR47423:SF2">
    <property type="entry name" value="PROTEIN SQS1"/>
    <property type="match status" value="1"/>
</dbReference>
<feature type="region of interest" description="Disordered" evidence="1">
    <location>
        <begin position="176"/>
        <end position="195"/>
    </location>
</feature>
<comment type="caution">
    <text evidence="3">The sequence shown here is derived from an EMBL/GenBank/DDBJ whole genome shotgun (WGS) entry which is preliminary data.</text>
</comment>
<sequence length="195" mass="21264">AKLEEIEAYNHQIQEENSLLRSMYYSLEEEYARLKSELQTKDELLARLQCGDQRKEIPSTSDAEAMADDCTVSCSPLESSSSSHSVSDSGNEVFGLFEKHTRGIGSKLLDKMGFDGRGLGKNGQGIANPIQVEDCPRFAGLGYPSVGMEIGECSKNADGRQASKSKVITPLVLQEDSEQESCASSSQARCGKRNQ</sequence>
<dbReference type="EMBL" id="JAHRHJ020000005">
    <property type="protein sequence ID" value="KAH9313732.1"/>
    <property type="molecule type" value="Genomic_DNA"/>
</dbReference>
<name>A0AA38LAP6_TAXCH</name>
<feature type="domain" description="G-patch" evidence="2">
    <location>
        <begin position="101"/>
        <end position="146"/>
    </location>
</feature>
<evidence type="ECO:0000313" key="3">
    <source>
        <dbReference type="EMBL" id="KAH9313732.1"/>
    </source>
</evidence>
<proteinExistence type="predicted"/>
<protein>
    <recommendedName>
        <fullName evidence="2">G-patch domain-containing protein</fullName>
    </recommendedName>
</protein>
<dbReference type="InterPro" id="IPR000467">
    <property type="entry name" value="G_patch_dom"/>
</dbReference>
<feature type="non-terminal residue" evidence="3">
    <location>
        <position position="1"/>
    </location>
</feature>
<dbReference type="PANTHER" id="PTHR47423">
    <property type="entry name" value="G-PATCH DOMAIN CONTAINING PROTEIN"/>
    <property type="match status" value="1"/>
</dbReference>
<dbReference type="AlphaFoldDB" id="A0AA38LAP6"/>
<dbReference type="Proteomes" id="UP000824469">
    <property type="component" value="Unassembled WGS sequence"/>
</dbReference>
<evidence type="ECO:0000259" key="2">
    <source>
        <dbReference type="PROSITE" id="PS50174"/>
    </source>
</evidence>
<gene>
    <name evidence="3" type="ORF">KI387_022359</name>
</gene>